<feature type="transmembrane region" description="Helical" evidence="2">
    <location>
        <begin position="40"/>
        <end position="59"/>
    </location>
</feature>
<protein>
    <submittedName>
        <fullName evidence="3">MSHA biogenesis protein MshN</fullName>
    </submittedName>
</protein>
<keyword evidence="2" id="KW-0472">Membrane</keyword>
<dbReference type="EMBL" id="CP045503">
    <property type="protein sequence ID" value="QPG59845.1"/>
    <property type="molecule type" value="Genomic_DNA"/>
</dbReference>
<evidence type="ECO:0000313" key="4">
    <source>
        <dbReference type="Proteomes" id="UP000316416"/>
    </source>
</evidence>
<evidence type="ECO:0000256" key="1">
    <source>
        <dbReference type="SAM" id="MobiDB-lite"/>
    </source>
</evidence>
<dbReference type="Gene3D" id="1.25.40.10">
    <property type="entry name" value="Tetratricopeptide repeat domain"/>
    <property type="match status" value="2"/>
</dbReference>
<dbReference type="InterPro" id="IPR011990">
    <property type="entry name" value="TPR-like_helical_dom_sf"/>
</dbReference>
<dbReference type="Pfam" id="PF13432">
    <property type="entry name" value="TPR_16"/>
    <property type="match status" value="1"/>
</dbReference>
<dbReference type="SMART" id="SM00028">
    <property type="entry name" value="TPR"/>
    <property type="match status" value="4"/>
</dbReference>
<evidence type="ECO:0000313" key="3">
    <source>
        <dbReference type="EMBL" id="QPG59845.1"/>
    </source>
</evidence>
<reference evidence="3" key="1">
    <citation type="submission" date="2021-07" db="EMBL/GenBank/DDBJ databases">
        <title>Shewanella sp. YLB-07 whole genome sequence.</title>
        <authorList>
            <person name="Yu L."/>
        </authorList>
    </citation>
    <scope>NUCLEOTIDE SEQUENCE</scope>
    <source>
        <strain evidence="3">YLB-08</strain>
    </source>
</reference>
<dbReference type="Proteomes" id="UP000316416">
    <property type="component" value="Chromosome"/>
</dbReference>
<gene>
    <name evidence="3" type="ORF">FM038_022600</name>
</gene>
<dbReference type="RefSeq" id="WP_142873722.1">
    <property type="nucleotide sequence ID" value="NZ_CP045503.2"/>
</dbReference>
<evidence type="ECO:0000256" key="2">
    <source>
        <dbReference type="SAM" id="Phobius"/>
    </source>
</evidence>
<dbReference type="SUPFAM" id="SSF48452">
    <property type="entry name" value="TPR-like"/>
    <property type="match status" value="1"/>
</dbReference>
<keyword evidence="4" id="KW-1185">Reference proteome</keyword>
<proteinExistence type="predicted"/>
<keyword evidence="2" id="KW-0812">Transmembrane</keyword>
<feature type="region of interest" description="Disordered" evidence="1">
    <location>
        <begin position="88"/>
        <end position="107"/>
    </location>
</feature>
<dbReference type="InterPro" id="IPR019734">
    <property type="entry name" value="TPR_rpt"/>
</dbReference>
<accession>A0ABX6VAZ6</accession>
<organism evidence="3 4">
    <name type="scientific">Shewanella eurypsychrophilus</name>
    <dbReference type="NCBI Taxonomy" id="2593656"/>
    <lineage>
        <taxon>Bacteria</taxon>
        <taxon>Pseudomonadati</taxon>
        <taxon>Pseudomonadota</taxon>
        <taxon>Gammaproteobacteria</taxon>
        <taxon>Alteromonadales</taxon>
        <taxon>Shewanellaceae</taxon>
        <taxon>Shewanella</taxon>
    </lineage>
</organism>
<name>A0ABX6VAZ6_9GAMM</name>
<sequence length="412" mass="44283">MSVINSMLKDLDKRQQPHSLESLNVASVQYQAKPTSRLPWVLLALVSILLIAGSIYSYMQLSNATTPISKGVTNTRVAQADGAVANTSKLSEGEGISTASTTPLSEPVQGAEPLVSQLVSVTAADAISSELDLESSATQEANVLISQESQVPEIAVAKAPAIQAIAIKESASVEPTLDPVQDLAQVSDPAPVSEPTIARAASLKAIPRESSMAVTEVQVSNEQLAQRRYSLATAAEERGLLSDAIVYYSEVLALVPDMHKARRQLAALYYGQSRLDLASETLVKGIAIFPLEYDYSLLLARVQQAAGKTQLAMASLTQIPDGSARDVQKWTMQSSLAQSIGKHELSEDSYRKLLRVAPGQAKWWMGLGYALDAQQEYVPAKQAYQQALSAQGLSKQAQDYIENRLVQLGDSE</sequence>
<keyword evidence="2" id="KW-1133">Transmembrane helix</keyword>